<organism evidence="2 3">
    <name type="scientific">Colletotrichum plurivorum</name>
    <dbReference type="NCBI Taxonomy" id="2175906"/>
    <lineage>
        <taxon>Eukaryota</taxon>
        <taxon>Fungi</taxon>
        <taxon>Dikarya</taxon>
        <taxon>Ascomycota</taxon>
        <taxon>Pezizomycotina</taxon>
        <taxon>Sordariomycetes</taxon>
        <taxon>Hypocreomycetidae</taxon>
        <taxon>Glomerellales</taxon>
        <taxon>Glomerellaceae</taxon>
        <taxon>Colletotrichum</taxon>
        <taxon>Colletotrichum orchidearum species complex</taxon>
    </lineage>
</organism>
<name>A0A8H6NIK9_9PEZI</name>
<evidence type="ECO:0000313" key="2">
    <source>
        <dbReference type="EMBL" id="KAF6834947.1"/>
    </source>
</evidence>
<keyword evidence="3" id="KW-1185">Reference proteome</keyword>
<feature type="compositionally biased region" description="Basic and acidic residues" evidence="1">
    <location>
        <begin position="1"/>
        <end position="10"/>
    </location>
</feature>
<gene>
    <name evidence="2" type="ORF">CPLU01_04624</name>
</gene>
<accession>A0A8H6NIK9</accession>
<proteinExistence type="predicted"/>
<dbReference type="EMBL" id="WIGO01000044">
    <property type="protein sequence ID" value="KAF6834947.1"/>
    <property type="molecule type" value="Genomic_DNA"/>
</dbReference>
<reference evidence="2" key="1">
    <citation type="journal article" date="2020" name="Phytopathology">
        <title>Genome Sequence Resources of Colletotrichum truncatum, C. plurivorum, C. musicola, and C. sojae: Four Species Pathogenic to Soybean (Glycine max).</title>
        <authorList>
            <person name="Rogerio F."/>
            <person name="Boufleur T.R."/>
            <person name="Ciampi-Guillardi M."/>
            <person name="Sukno S.A."/>
            <person name="Thon M.R."/>
            <person name="Massola Junior N.S."/>
            <person name="Baroncelli R."/>
        </authorList>
    </citation>
    <scope>NUCLEOTIDE SEQUENCE</scope>
    <source>
        <strain evidence="2">LFN00145</strain>
    </source>
</reference>
<sequence>MMLAAMEKRDKARGKGTSIVPSARHHWPSCPAHGSAIPSHGTVEYLAPPYRYRLAGGDASFLCPERPATPRVKPNHGYQQRLL</sequence>
<comment type="caution">
    <text evidence="2">The sequence shown here is derived from an EMBL/GenBank/DDBJ whole genome shotgun (WGS) entry which is preliminary data.</text>
</comment>
<evidence type="ECO:0000313" key="3">
    <source>
        <dbReference type="Proteomes" id="UP000654918"/>
    </source>
</evidence>
<dbReference type="AlphaFoldDB" id="A0A8H6NIK9"/>
<feature type="region of interest" description="Disordered" evidence="1">
    <location>
        <begin position="1"/>
        <end position="25"/>
    </location>
</feature>
<dbReference type="Proteomes" id="UP000654918">
    <property type="component" value="Unassembled WGS sequence"/>
</dbReference>
<protein>
    <submittedName>
        <fullName evidence="2">Uncharacterized protein</fullName>
    </submittedName>
</protein>
<evidence type="ECO:0000256" key="1">
    <source>
        <dbReference type="SAM" id="MobiDB-lite"/>
    </source>
</evidence>